<evidence type="ECO:0000313" key="2">
    <source>
        <dbReference type="EMBL" id="JAH77320.1"/>
    </source>
</evidence>
<reference evidence="2" key="2">
    <citation type="journal article" date="2015" name="Fish Shellfish Immunol.">
        <title>Early steps in the European eel (Anguilla anguilla)-Vibrio vulnificus interaction in the gills: Role of the RtxA13 toxin.</title>
        <authorList>
            <person name="Callol A."/>
            <person name="Pajuelo D."/>
            <person name="Ebbesson L."/>
            <person name="Teles M."/>
            <person name="MacKenzie S."/>
            <person name="Amaro C."/>
        </authorList>
    </citation>
    <scope>NUCLEOTIDE SEQUENCE</scope>
</reference>
<dbReference type="EMBL" id="GBXM01031257">
    <property type="protein sequence ID" value="JAH77320.1"/>
    <property type="molecule type" value="Transcribed_RNA"/>
</dbReference>
<keyword evidence="1" id="KW-0472">Membrane</keyword>
<proteinExistence type="predicted"/>
<reference evidence="2" key="1">
    <citation type="submission" date="2014-11" db="EMBL/GenBank/DDBJ databases">
        <authorList>
            <person name="Amaro Gonzalez C."/>
        </authorList>
    </citation>
    <scope>NUCLEOTIDE SEQUENCE</scope>
</reference>
<name>A0A0E9VIU4_ANGAN</name>
<keyword evidence="1" id="KW-0812">Transmembrane</keyword>
<organism evidence="2">
    <name type="scientific">Anguilla anguilla</name>
    <name type="common">European freshwater eel</name>
    <name type="synonym">Muraena anguilla</name>
    <dbReference type="NCBI Taxonomy" id="7936"/>
    <lineage>
        <taxon>Eukaryota</taxon>
        <taxon>Metazoa</taxon>
        <taxon>Chordata</taxon>
        <taxon>Craniata</taxon>
        <taxon>Vertebrata</taxon>
        <taxon>Euteleostomi</taxon>
        <taxon>Actinopterygii</taxon>
        <taxon>Neopterygii</taxon>
        <taxon>Teleostei</taxon>
        <taxon>Anguilliformes</taxon>
        <taxon>Anguillidae</taxon>
        <taxon>Anguilla</taxon>
    </lineage>
</organism>
<keyword evidence="1" id="KW-1133">Transmembrane helix</keyword>
<protein>
    <submittedName>
        <fullName evidence="2">Uncharacterized protein</fullName>
    </submittedName>
</protein>
<sequence>MSGFYIYSQIFTSFFLILTYWYLFQ</sequence>
<evidence type="ECO:0000256" key="1">
    <source>
        <dbReference type="SAM" id="Phobius"/>
    </source>
</evidence>
<feature type="transmembrane region" description="Helical" evidence="1">
    <location>
        <begin position="6"/>
        <end position="24"/>
    </location>
</feature>
<accession>A0A0E9VIU4</accession>
<dbReference type="AlphaFoldDB" id="A0A0E9VIU4"/>